<comment type="similarity">
    <text evidence="3">Belongs to the short-chain dehydrogenases/reductases (SDR) family.</text>
</comment>
<name>A0ABR3Q899_9TREE</name>
<dbReference type="PANTHER" id="PTHR45024">
    <property type="entry name" value="DEHYDROGENASES, SHORT CHAIN"/>
    <property type="match status" value="1"/>
</dbReference>
<evidence type="ECO:0000259" key="11">
    <source>
        <dbReference type="SMART" id="SM00822"/>
    </source>
</evidence>
<evidence type="ECO:0000256" key="2">
    <source>
        <dbReference type="ARBA" id="ARBA00005005"/>
    </source>
</evidence>
<dbReference type="SUPFAM" id="SSF51735">
    <property type="entry name" value="NAD(P)-binding Rossmann-fold domains"/>
    <property type="match status" value="2"/>
</dbReference>
<feature type="domain" description="Ketoreductase" evidence="11">
    <location>
        <begin position="11"/>
        <end position="195"/>
    </location>
</feature>
<protein>
    <recommendedName>
        <fullName evidence="11">Ketoreductase domain-containing protein</fullName>
    </recommendedName>
</protein>
<evidence type="ECO:0000256" key="4">
    <source>
        <dbReference type="ARBA" id="ARBA00022832"/>
    </source>
</evidence>
<sequence>MAAAPLDFKDLVVLITGAGGGIGRAYSHFFGSRGAKVVVNDVALAPAQKVVDEIVKAGGQAVPAVGSVTEGQLVVDQAVKAFGTVHVVINNAGILRDKSFRKMTDAEFDIIVAVHLTGAFSITKAVWPLFRAQKFGRVINTASPAGLYGNGGQVNYSAAKMGLVAFSRTLAKEGVKYNIKSNTIVPLAASPMTETVMPPDFLKALQPEWIAPLVGILTSKNGPDVTGRIFEVGAGFFSEVRWERTKGVIYKTDDSFTVEAVEARWKEVQDFTNATHPTDAGAEDMLAVVEAQPKLPKNPQGAPVSFKGQTVIITGAGAGLGRAYALLYGKLGANVVINDVSAENANKVVEEVKALGAKAVAAVSSAEDGEGIVKTAIDAFGKVHILVANAGILRDKAFVNMTQQQWDQVLAVHLRGTYKCAKAVWPYFHEQKYGRIIVTASPNGIYGAHGQVNYGTAKAALIGFTKALAVEGKKSNILVNSIAPRAGTTMTETVWTKEMVAIFKPDFVAPVVAYLTSDKYTETAGLYEVFGGYVAQVRWERSYGTTFPNNHVASPEQVLAKWKEITTFDDRSTHPSSPAESFQQLMANFDNVEDDAAAGGDQDYVDPEDPEIVAEAKRNSKTEAEFSYTTRDVILYNLGIGAKAKELDWTYENADNFAVLPTFGVIPQFEAQAGLSFDFVPNFNPATLLHGEQYLAIKAPIPTEATLVSTVRLREVLDKGKAAAVTSIVETHDKATGELIFVNEGTVFLRGSGGFGGKKTGSDRGASTAANVPPKRAPDAVVEEKTSEDQAALYRLSGDYNPLHIDPSFSKIGGFPKPILHGLCSFGIAGKHVLKTFGPYEDIKVRFAGVVIPGETLVTEMWKEGDKVIFNVKVKERNAVAISNAAVTLAPGASLKSKL</sequence>
<dbReference type="PRINTS" id="PR00081">
    <property type="entry name" value="GDHRDH"/>
</dbReference>
<keyword evidence="7" id="KW-0443">Lipid metabolism</keyword>
<comment type="pathway">
    <text evidence="2">Lipid metabolism; fatty acid beta-oxidation.</text>
</comment>
<accession>A0ABR3Q899</accession>
<gene>
    <name evidence="12" type="ORF">Q8F55_001902</name>
</gene>
<keyword evidence="8" id="KW-0576">Peroxisome</keyword>
<evidence type="ECO:0000256" key="7">
    <source>
        <dbReference type="ARBA" id="ARBA00023098"/>
    </source>
</evidence>
<dbReference type="Pfam" id="PF00106">
    <property type="entry name" value="adh_short"/>
    <property type="match status" value="2"/>
</dbReference>
<keyword evidence="5" id="KW-0521">NADP</keyword>
<dbReference type="RefSeq" id="XP_069210903.1">
    <property type="nucleotide sequence ID" value="XM_069350517.1"/>
</dbReference>
<evidence type="ECO:0000256" key="5">
    <source>
        <dbReference type="ARBA" id="ARBA00022857"/>
    </source>
</evidence>
<dbReference type="Pfam" id="PF22622">
    <property type="entry name" value="MFE-2_hydrat-2_N"/>
    <property type="match status" value="1"/>
</dbReference>
<keyword evidence="13" id="KW-1185">Reference proteome</keyword>
<dbReference type="InterPro" id="IPR054357">
    <property type="entry name" value="MFE-2_N"/>
</dbReference>
<keyword evidence="6" id="KW-0560">Oxidoreductase</keyword>
<dbReference type="InterPro" id="IPR002347">
    <property type="entry name" value="SDR_fam"/>
</dbReference>
<evidence type="ECO:0000256" key="6">
    <source>
        <dbReference type="ARBA" id="ARBA00023002"/>
    </source>
</evidence>
<dbReference type="Gene3D" id="3.10.129.10">
    <property type="entry name" value="Hotdog Thioesterase"/>
    <property type="match status" value="1"/>
</dbReference>
<dbReference type="EMBL" id="JBBXJM010000002">
    <property type="protein sequence ID" value="KAL1410959.1"/>
    <property type="molecule type" value="Genomic_DNA"/>
</dbReference>
<dbReference type="InterPro" id="IPR051687">
    <property type="entry name" value="Peroxisomal_Beta-Oxidation"/>
</dbReference>
<evidence type="ECO:0000313" key="12">
    <source>
        <dbReference type="EMBL" id="KAL1410959.1"/>
    </source>
</evidence>
<dbReference type="Gene3D" id="3.40.50.720">
    <property type="entry name" value="NAD(P)-binding Rossmann-like Domain"/>
    <property type="match status" value="2"/>
</dbReference>
<dbReference type="SUPFAM" id="SSF54637">
    <property type="entry name" value="Thioesterase/thiol ester dehydrase-isomerase"/>
    <property type="match status" value="2"/>
</dbReference>
<dbReference type="Pfam" id="PF01575">
    <property type="entry name" value="MaoC_dehydratas"/>
    <property type="match status" value="1"/>
</dbReference>
<dbReference type="PRINTS" id="PR00080">
    <property type="entry name" value="SDRFAMILY"/>
</dbReference>
<dbReference type="PROSITE" id="PS00061">
    <property type="entry name" value="ADH_SHORT"/>
    <property type="match status" value="2"/>
</dbReference>
<evidence type="ECO:0000256" key="3">
    <source>
        <dbReference type="ARBA" id="ARBA00006484"/>
    </source>
</evidence>
<reference evidence="12 13" key="1">
    <citation type="submission" date="2023-08" db="EMBL/GenBank/DDBJ databases">
        <title>Annotated Genome Sequence of Vanrija albida AlHP1.</title>
        <authorList>
            <person name="Herzog R."/>
        </authorList>
    </citation>
    <scope>NUCLEOTIDE SEQUENCE [LARGE SCALE GENOMIC DNA]</scope>
    <source>
        <strain evidence="12 13">AlHP1</strain>
    </source>
</reference>
<evidence type="ECO:0000256" key="8">
    <source>
        <dbReference type="ARBA" id="ARBA00023140"/>
    </source>
</evidence>
<comment type="caution">
    <text evidence="12">The sequence shown here is derived from an EMBL/GenBank/DDBJ whole genome shotgun (WGS) entry which is preliminary data.</text>
</comment>
<keyword evidence="9" id="KW-0456">Lyase</keyword>
<feature type="region of interest" description="Disordered" evidence="10">
    <location>
        <begin position="757"/>
        <end position="779"/>
    </location>
</feature>
<dbReference type="GeneID" id="95982945"/>
<evidence type="ECO:0000256" key="9">
    <source>
        <dbReference type="ARBA" id="ARBA00023239"/>
    </source>
</evidence>
<proteinExistence type="inferred from homology"/>
<organism evidence="12 13">
    <name type="scientific">Vanrija albida</name>
    <dbReference type="NCBI Taxonomy" id="181172"/>
    <lineage>
        <taxon>Eukaryota</taxon>
        <taxon>Fungi</taxon>
        <taxon>Dikarya</taxon>
        <taxon>Basidiomycota</taxon>
        <taxon>Agaricomycotina</taxon>
        <taxon>Tremellomycetes</taxon>
        <taxon>Trichosporonales</taxon>
        <taxon>Trichosporonaceae</taxon>
        <taxon>Vanrija</taxon>
    </lineage>
</organism>
<evidence type="ECO:0000313" key="13">
    <source>
        <dbReference type="Proteomes" id="UP001565368"/>
    </source>
</evidence>
<dbReference type="InterPro" id="IPR057326">
    <property type="entry name" value="KR_dom"/>
</dbReference>
<dbReference type="CDD" id="cd03448">
    <property type="entry name" value="HDE_HSD"/>
    <property type="match status" value="1"/>
</dbReference>
<dbReference type="Gene3D" id="1.10.287.4290">
    <property type="match status" value="2"/>
</dbReference>
<keyword evidence="4" id="KW-0276">Fatty acid metabolism</keyword>
<evidence type="ECO:0000256" key="1">
    <source>
        <dbReference type="ARBA" id="ARBA00004275"/>
    </source>
</evidence>
<comment type="subcellular location">
    <subcellularLocation>
        <location evidence="1">Peroxisome</location>
    </subcellularLocation>
</comment>
<dbReference type="PANTHER" id="PTHR45024:SF2">
    <property type="entry name" value="SCP2 DOMAIN-CONTAINING PROTEIN"/>
    <property type="match status" value="1"/>
</dbReference>
<dbReference type="InterPro" id="IPR002539">
    <property type="entry name" value="MaoC-like_dom"/>
</dbReference>
<evidence type="ECO:0000256" key="10">
    <source>
        <dbReference type="SAM" id="MobiDB-lite"/>
    </source>
</evidence>
<dbReference type="InterPro" id="IPR036291">
    <property type="entry name" value="NAD(P)-bd_dom_sf"/>
</dbReference>
<dbReference type="Proteomes" id="UP001565368">
    <property type="component" value="Unassembled WGS sequence"/>
</dbReference>
<dbReference type="SMART" id="SM00822">
    <property type="entry name" value="PKS_KR"/>
    <property type="match status" value="1"/>
</dbReference>
<dbReference type="InterPro" id="IPR020904">
    <property type="entry name" value="Sc_DH/Rdtase_CS"/>
</dbReference>
<dbReference type="CDD" id="cd05353">
    <property type="entry name" value="hydroxyacyl-CoA-like_DH_SDR_c-like"/>
    <property type="match status" value="1"/>
</dbReference>
<dbReference type="InterPro" id="IPR029069">
    <property type="entry name" value="HotDog_dom_sf"/>
</dbReference>